<dbReference type="Proteomes" id="UP001302321">
    <property type="component" value="Unassembled WGS sequence"/>
</dbReference>
<evidence type="ECO:0000313" key="2">
    <source>
        <dbReference type="Proteomes" id="UP001302321"/>
    </source>
</evidence>
<dbReference type="AlphaFoldDB" id="A0AAN7AA53"/>
<name>A0AAN7AA53_9PEZI</name>
<gene>
    <name evidence="1" type="ORF">QBC36DRAFT_60828</name>
</gene>
<organism evidence="1 2">
    <name type="scientific">Triangularia setosa</name>
    <dbReference type="NCBI Taxonomy" id="2587417"/>
    <lineage>
        <taxon>Eukaryota</taxon>
        <taxon>Fungi</taxon>
        <taxon>Dikarya</taxon>
        <taxon>Ascomycota</taxon>
        <taxon>Pezizomycotina</taxon>
        <taxon>Sordariomycetes</taxon>
        <taxon>Sordariomycetidae</taxon>
        <taxon>Sordariales</taxon>
        <taxon>Podosporaceae</taxon>
        <taxon>Triangularia</taxon>
    </lineage>
</organism>
<keyword evidence="2" id="KW-1185">Reference proteome</keyword>
<protein>
    <submittedName>
        <fullName evidence="1">Uncharacterized protein</fullName>
    </submittedName>
</protein>
<evidence type="ECO:0000313" key="1">
    <source>
        <dbReference type="EMBL" id="KAK4179753.1"/>
    </source>
</evidence>
<comment type="caution">
    <text evidence="1">The sequence shown here is derived from an EMBL/GenBank/DDBJ whole genome shotgun (WGS) entry which is preliminary data.</text>
</comment>
<accession>A0AAN7AA53</accession>
<reference evidence="1" key="1">
    <citation type="journal article" date="2023" name="Mol. Phylogenet. Evol.">
        <title>Genome-scale phylogeny and comparative genomics of the fungal order Sordariales.</title>
        <authorList>
            <person name="Hensen N."/>
            <person name="Bonometti L."/>
            <person name="Westerberg I."/>
            <person name="Brannstrom I.O."/>
            <person name="Guillou S."/>
            <person name="Cros-Aarteil S."/>
            <person name="Calhoun S."/>
            <person name="Haridas S."/>
            <person name="Kuo A."/>
            <person name="Mondo S."/>
            <person name="Pangilinan J."/>
            <person name="Riley R."/>
            <person name="LaButti K."/>
            <person name="Andreopoulos B."/>
            <person name="Lipzen A."/>
            <person name="Chen C."/>
            <person name="Yan M."/>
            <person name="Daum C."/>
            <person name="Ng V."/>
            <person name="Clum A."/>
            <person name="Steindorff A."/>
            <person name="Ohm R.A."/>
            <person name="Martin F."/>
            <person name="Silar P."/>
            <person name="Natvig D.O."/>
            <person name="Lalanne C."/>
            <person name="Gautier V."/>
            <person name="Ament-Velasquez S.L."/>
            <person name="Kruys A."/>
            <person name="Hutchinson M.I."/>
            <person name="Powell A.J."/>
            <person name="Barry K."/>
            <person name="Miller A.N."/>
            <person name="Grigoriev I.V."/>
            <person name="Debuchy R."/>
            <person name="Gladieux P."/>
            <person name="Hiltunen Thoren M."/>
            <person name="Johannesson H."/>
        </authorList>
    </citation>
    <scope>NUCLEOTIDE SEQUENCE</scope>
    <source>
        <strain evidence="1">CBS 892.96</strain>
    </source>
</reference>
<reference evidence="1" key="2">
    <citation type="submission" date="2023-05" db="EMBL/GenBank/DDBJ databases">
        <authorList>
            <consortium name="Lawrence Berkeley National Laboratory"/>
            <person name="Steindorff A."/>
            <person name="Hensen N."/>
            <person name="Bonometti L."/>
            <person name="Westerberg I."/>
            <person name="Brannstrom I.O."/>
            <person name="Guillou S."/>
            <person name="Cros-Aarteil S."/>
            <person name="Calhoun S."/>
            <person name="Haridas S."/>
            <person name="Kuo A."/>
            <person name="Mondo S."/>
            <person name="Pangilinan J."/>
            <person name="Riley R."/>
            <person name="Labutti K."/>
            <person name="Andreopoulos B."/>
            <person name="Lipzen A."/>
            <person name="Chen C."/>
            <person name="Yanf M."/>
            <person name="Daum C."/>
            <person name="Ng V."/>
            <person name="Clum A."/>
            <person name="Ohm R."/>
            <person name="Martin F."/>
            <person name="Silar P."/>
            <person name="Natvig D."/>
            <person name="Lalanne C."/>
            <person name="Gautier V."/>
            <person name="Ament-Velasquez S.L."/>
            <person name="Kruys A."/>
            <person name="Hutchinson M.I."/>
            <person name="Powell A.J."/>
            <person name="Barry K."/>
            <person name="Miller A.N."/>
            <person name="Grigoriev I.V."/>
            <person name="Debuchy R."/>
            <person name="Gladieux P."/>
            <person name="Thoren M.H."/>
            <person name="Johannesson H."/>
        </authorList>
    </citation>
    <scope>NUCLEOTIDE SEQUENCE</scope>
    <source>
        <strain evidence="1">CBS 892.96</strain>
    </source>
</reference>
<sequence length="233" mass="26084">MRRGLGPIFLKKLLMVHPIPFLFPFPWNFQRVHLLTTHLWQLPSTLTRPSFFGRFSDLSFPILVFFFQTWDPASLGPTRHHSFSCSPSWPTTTLVCTLGTDRVMASDFESCQGANSTGRAMKFQPYLGITRGVVDKYGLVMLCHPVACWCVWISSGLALSEPGISLWIHLSSLSPVYAVLYTSLAQLGLNLSPKTSTKRRLSMSFEKALSRVLGNSPISALVGECQQLLDSWQ</sequence>
<dbReference type="EMBL" id="MU866110">
    <property type="protein sequence ID" value="KAK4179753.1"/>
    <property type="molecule type" value="Genomic_DNA"/>
</dbReference>
<proteinExistence type="predicted"/>